<feature type="compositionally biased region" description="Acidic residues" evidence="7">
    <location>
        <begin position="524"/>
        <end position="533"/>
    </location>
</feature>
<dbReference type="OMA" id="MHRFVEE"/>
<dbReference type="RefSeq" id="XP_018274013.1">
    <property type="nucleotide sequence ID" value="XM_018415343.1"/>
</dbReference>
<feature type="compositionally biased region" description="Basic and acidic residues" evidence="7">
    <location>
        <begin position="652"/>
        <end position="664"/>
    </location>
</feature>
<evidence type="ECO:0000313" key="9">
    <source>
        <dbReference type="Proteomes" id="UP000053890"/>
    </source>
</evidence>
<feature type="compositionally biased region" description="Acidic residues" evidence="7">
    <location>
        <begin position="479"/>
        <end position="489"/>
    </location>
</feature>
<accession>A0A194SBK4</accession>
<feature type="compositionally biased region" description="Basic residues" evidence="7">
    <location>
        <begin position="853"/>
        <end position="863"/>
    </location>
</feature>
<dbReference type="GO" id="GO:0006364">
    <property type="term" value="P:rRNA processing"/>
    <property type="evidence" value="ECO:0007669"/>
    <property type="project" value="UniProtKB-KW"/>
</dbReference>
<dbReference type="GO" id="GO:0032040">
    <property type="term" value="C:small-subunit processome"/>
    <property type="evidence" value="ECO:0007669"/>
    <property type="project" value="TreeGrafter"/>
</dbReference>
<gene>
    <name evidence="8" type="ORF">RHOBADRAFT_50487</name>
</gene>
<feature type="compositionally biased region" description="Polar residues" evidence="7">
    <location>
        <begin position="634"/>
        <end position="644"/>
    </location>
</feature>
<feature type="region of interest" description="Disordered" evidence="7">
    <location>
        <begin position="1"/>
        <end position="80"/>
    </location>
</feature>
<dbReference type="PANTHER" id="PTHR17039:SF0">
    <property type="entry name" value="U3 SMALL NUCLEOLAR RIBONUCLEOPROTEIN PROTEIN MPP10"/>
    <property type="match status" value="1"/>
</dbReference>
<name>A0A194SBK4_RHOGW</name>
<feature type="compositionally biased region" description="Acidic residues" evidence="7">
    <location>
        <begin position="272"/>
        <end position="298"/>
    </location>
</feature>
<evidence type="ECO:0000256" key="4">
    <source>
        <dbReference type="ARBA" id="ARBA00023242"/>
    </source>
</evidence>
<keyword evidence="5" id="KW-0687">Ribonucleoprotein</keyword>
<dbReference type="Pfam" id="PF04006">
    <property type="entry name" value="Mpp10"/>
    <property type="match status" value="1"/>
</dbReference>
<dbReference type="InterPro" id="IPR012173">
    <property type="entry name" value="Mpp10"/>
</dbReference>
<feature type="compositionally biased region" description="Low complexity" evidence="7">
    <location>
        <begin position="26"/>
        <end position="69"/>
    </location>
</feature>
<feature type="compositionally biased region" description="Basic and acidic residues" evidence="7">
    <location>
        <begin position="502"/>
        <end position="511"/>
    </location>
</feature>
<comment type="similarity">
    <text evidence="6">Belongs to the MPP10 family.</text>
</comment>
<evidence type="ECO:0000256" key="2">
    <source>
        <dbReference type="ARBA" id="ARBA00022517"/>
    </source>
</evidence>
<feature type="compositionally biased region" description="Acidic residues" evidence="7">
    <location>
        <begin position="545"/>
        <end position="597"/>
    </location>
</feature>
<evidence type="ECO:0000256" key="6">
    <source>
        <dbReference type="ARBA" id="ARBA00029455"/>
    </source>
</evidence>
<keyword evidence="4" id="KW-0539">Nucleus</keyword>
<feature type="region of interest" description="Disordered" evidence="7">
    <location>
        <begin position="134"/>
        <end position="171"/>
    </location>
</feature>
<dbReference type="OrthoDB" id="445326at2759"/>
<evidence type="ECO:0000313" key="8">
    <source>
        <dbReference type="EMBL" id="KPV77964.1"/>
    </source>
</evidence>
<dbReference type="STRING" id="578459.A0A194SBK4"/>
<comment type="subcellular location">
    <subcellularLocation>
        <location evidence="1">Nucleus</location>
        <location evidence="1">Nucleolus</location>
    </subcellularLocation>
</comment>
<feature type="compositionally biased region" description="Acidic residues" evidence="7">
    <location>
        <begin position="233"/>
        <end position="251"/>
    </location>
</feature>
<evidence type="ECO:0000256" key="7">
    <source>
        <dbReference type="SAM" id="MobiDB-lite"/>
    </source>
</evidence>
<dbReference type="EMBL" id="KQ474073">
    <property type="protein sequence ID" value="KPV77964.1"/>
    <property type="molecule type" value="Genomic_DNA"/>
</dbReference>
<keyword evidence="9" id="KW-1185">Reference proteome</keyword>
<feature type="compositionally biased region" description="Basic residues" evidence="7">
    <location>
        <begin position="306"/>
        <end position="315"/>
    </location>
</feature>
<organism evidence="8 9">
    <name type="scientific">Rhodotorula graminis (strain WP1)</name>
    <dbReference type="NCBI Taxonomy" id="578459"/>
    <lineage>
        <taxon>Eukaryota</taxon>
        <taxon>Fungi</taxon>
        <taxon>Dikarya</taxon>
        <taxon>Basidiomycota</taxon>
        <taxon>Pucciniomycotina</taxon>
        <taxon>Microbotryomycetes</taxon>
        <taxon>Sporidiobolales</taxon>
        <taxon>Sporidiobolaceae</taxon>
        <taxon>Rhodotorula</taxon>
    </lineage>
</organism>
<feature type="compositionally biased region" description="Basic and acidic residues" evidence="7">
    <location>
        <begin position="865"/>
        <end position="891"/>
    </location>
</feature>
<dbReference type="GO" id="GO:0034457">
    <property type="term" value="C:Mpp10 complex"/>
    <property type="evidence" value="ECO:0007669"/>
    <property type="project" value="InterPro"/>
</dbReference>
<feature type="region of interest" description="Disordered" evidence="7">
    <location>
        <begin position="377"/>
        <end position="665"/>
    </location>
</feature>
<keyword evidence="2" id="KW-0690">Ribosome biogenesis</keyword>
<dbReference type="GO" id="GO:0005732">
    <property type="term" value="C:sno(s)RNA-containing ribonucleoprotein complex"/>
    <property type="evidence" value="ECO:0007669"/>
    <property type="project" value="InterPro"/>
</dbReference>
<dbReference type="GeneID" id="28975791"/>
<feature type="compositionally biased region" description="Acidic residues" evidence="7">
    <location>
        <begin position="422"/>
        <end position="432"/>
    </location>
</feature>
<protein>
    <submittedName>
        <fullName evidence="8">Uncharacterized protein</fullName>
    </submittedName>
</protein>
<feature type="compositionally biased region" description="Low complexity" evidence="7">
    <location>
        <begin position="469"/>
        <end position="478"/>
    </location>
</feature>
<keyword evidence="3" id="KW-0698">rRNA processing</keyword>
<evidence type="ECO:0000256" key="1">
    <source>
        <dbReference type="ARBA" id="ARBA00004604"/>
    </source>
</evidence>
<feature type="region of interest" description="Disordered" evidence="7">
    <location>
        <begin position="195"/>
        <end position="361"/>
    </location>
</feature>
<dbReference type="PANTHER" id="PTHR17039">
    <property type="entry name" value="U3 SMALL NUCLEOLAR RIBONUCLEOPROTEIN PROTEIN MPP10"/>
    <property type="match status" value="1"/>
</dbReference>
<dbReference type="Proteomes" id="UP000053890">
    <property type="component" value="Unassembled WGS sequence"/>
</dbReference>
<sequence>MPGITTGSPKSPSPSKKGKGKQRATSSPSASSPKAASSPAQQPAMASPKHKQSSPTKQQQQQQPTPATTGDADDNELLALAQSIADNAHLLVRGKGSDELAERARSVLKRSFDLALASESTAFPHLGTLLDQLAPSAGPSTRSRSAAAAAASLDDNDDDEEPFVLAPTPIPELTTEGMDAEMVWEQMELRGRTVDGLMGEMFGQGDEDEDDEFDFDEGEDDEDERYGARGGEGEDDDKSTEGEDLDDDGEDLPQVAAEEYYRRLGEGKEEGLDSEDLSFVDTGEDEDLELEEEEEEEPAPAPAPTKKAKGAKKGKAAAVDADADAEPASTLTLDNFDGESGSKGRAARRTPSGPPSAVDDQFFSLADFHRDADEGEYQMAKRLRGEALSDDDDDLDDLDDESGEGGIDLFAPVGGMGGGNGDSDDEEEEGDLDAAGVMFRDFFDAPSGGRGRKPPPKGKGKATGEGKGNKPAAAPAAADDADDLVDDDGEPPKKKRGVRFNDAVKVKEIPHRLAGKKRAAAAAGDEDDDEDAEGIERLEDLVAGSDDEEEMGEGGSDEEEDEDEEMEGLEGDEEMDVDGEEEEEEEGSVEDDEDELAGDQKAIERFSSDLFGDEEDEEEDKHKNLSRHERRLLQLSSQIATLEQENVGPKEWATKGEARTKDRPINSLLEEDLEFERMGKVAPVITEETTASLEDLIKKRILDNQFDDVERRVAVDPNQFLPSRYLELQDTKSQKGLAEVYADEFRDSREREEGREVTHELDADLQKRHDDIEALFEDLASRLDALSNAHFTPKAPKATITTMSNLPSVSLESALPTSQSTTTLLAPEEVYTASGPDSALAIDKADLTPQQKKALRQKQRQGRKQTAERAERILASQERRKGVRGEKEAAERQLIGARGVTVLGKGGKEKKAEGKKRKRGDADGMGAGTPTSVGLKL</sequence>
<feature type="region of interest" description="Disordered" evidence="7">
    <location>
        <begin position="841"/>
        <end position="937"/>
    </location>
</feature>
<evidence type="ECO:0000256" key="5">
    <source>
        <dbReference type="ARBA" id="ARBA00023274"/>
    </source>
</evidence>
<feature type="compositionally biased region" description="Acidic residues" evidence="7">
    <location>
        <begin position="205"/>
        <end position="224"/>
    </location>
</feature>
<feature type="compositionally biased region" description="Basic and acidic residues" evidence="7">
    <location>
        <begin position="259"/>
        <end position="271"/>
    </location>
</feature>
<feature type="compositionally biased region" description="Low complexity" evidence="7">
    <location>
        <begin position="134"/>
        <end position="152"/>
    </location>
</feature>
<dbReference type="AlphaFoldDB" id="A0A194SBK4"/>
<proteinExistence type="inferred from homology"/>
<reference evidence="8 9" key="1">
    <citation type="journal article" date="2015" name="Front. Microbiol.">
        <title>Genome sequence of the plant growth promoting endophytic yeast Rhodotorula graminis WP1.</title>
        <authorList>
            <person name="Firrincieli A."/>
            <person name="Otillar R."/>
            <person name="Salamov A."/>
            <person name="Schmutz J."/>
            <person name="Khan Z."/>
            <person name="Redman R.S."/>
            <person name="Fleck N.D."/>
            <person name="Lindquist E."/>
            <person name="Grigoriev I.V."/>
            <person name="Doty S.L."/>
        </authorList>
    </citation>
    <scope>NUCLEOTIDE SEQUENCE [LARGE SCALE GENOMIC DNA]</scope>
    <source>
        <strain evidence="8 9">WP1</strain>
    </source>
</reference>
<evidence type="ECO:0000256" key="3">
    <source>
        <dbReference type="ARBA" id="ARBA00022552"/>
    </source>
</evidence>
<feature type="compositionally biased region" description="Basic residues" evidence="7">
    <location>
        <begin position="450"/>
        <end position="460"/>
    </location>
</feature>
<feature type="compositionally biased region" description="Acidic residues" evidence="7">
    <location>
        <begin position="388"/>
        <end position="403"/>
    </location>
</feature>